<evidence type="ECO:0000256" key="1">
    <source>
        <dbReference type="SAM" id="MobiDB-lite"/>
    </source>
</evidence>
<evidence type="ECO:0000313" key="3">
    <source>
        <dbReference type="Proteomes" id="UP000250416"/>
    </source>
</evidence>
<comment type="caution">
    <text evidence="2">The sequence shown here is derived from an EMBL/GenBank/DDBJ whole genome shotgun (WGS) entry which is preliminary data.</text>
</comment>
<sequence length="51" mass="5637">MQRKWARRGAQTYACRVLDGARIGKRERGDGWRSDRVAGSTFGAAEPGTRA</sequence>
<name>A0AAE8NAW3_BURCE</name>
<accession>A0AAE8NAW3</accession>
<organism evidence="2 3">
    <name type="scientific">Burkholderia cepacia</name>
    <name type="common">Pseudomonas cepacia</name>
    <dbReference type="NCBI Taxonomy" id="292"/>
    <lineage>
        <taxon>Bacteria</taxon>
        <taxon>Pseudomonadati</taxon>
        <taxon>Pseudomonadota</taxon>
        <taxon>Betaproteobacteria</taxon>
        <taxon>Burkholderiales</taxon>
        <taxon>Burkholderiaceae</taxon>
        <taxon>Burkholderia</taxon>
        <taxon>Burkholderia cepacia complex</taxon>
    </lineage>
</organism>
<dbReference type="AlphaFoldDB" id="A0AAE8NAW3"/>
<dbReference type="Proteomes" id="UP000250416">
    <property type="component" value="Unassembled WGS sequence"/>
</dbReference>
<reference evidence="2 3" key="1">
    <citation type="submission" date="2018-06" db="EMBL/GenBank/DDBJ databases">
        <authorList>
            <consortium name="Pathogen Informatics"/>
            <person name="Doyle S."/>
        </authorList>
    </citation>
    <scope>NUCLEOTIDE SEQUENCE [LARGE SCALE GENOMIC DNA]</scope>
    <source>
        <strain evidence="2 3">NCTC10661</strain>
    </source>
</reference>
<dbReference type="EMBL" id="UARD01000003">
    <property type="protein sequence ID" value="SPV13756.1"/>
    <property type="molecule type" value="Genomic_DNA"/>
</dbReference>
<proteinExistence type="predicted"/>
<protein>
    <submittedName>
        <fullName evidence="2">Uncharacterized protein</fullName>
    </submittedName>
</protein>
<evidence type="ECO:0000313" key="2">
    <source>
        <dbReference type="EMBL" id="SPV13756.1"/>
    </source>
</evidence>
<feature type="region of interest" description="Disordered" evidence="1">
    <location>
        <begin position="28"/>
        <end position="51"/>
    </location>
</feature>
<gene>
    <name evidence="2" type="ORF">NCTC10661_00830</name>
</gene>